<dbReference type="Pfam" id="PF00698">
    <property type="entry name" value="Acyl_transf_1"/>
    <property type="match status" value="1"/>
</dbReference>
<dbReference type="Pfam" id="PF00109">
    <property type="entry name" value="ketoacyl-synt"/>
    <property type="match status" value="1"/>
</dbReference>
<feature type="region of interest" description="Disordered" evidence="4">
    <location>
        <begin position="908"/>
        <end position="927"/>
    </location>
</feature>
<dbReference type="PANTHER" id="PTHR43775:SF37">
    <property type="entry name" value="SI:DKEY-61P9.11"/>
    <property type="match status" value="1"/>
</dbReference>
<dbReference type="SMART" id="SM00827">
    <property type="entry name" value="PKS_AT"/>
    <property type="match status" value="1"/>
</dbReference>
<dbReference type="InterPro" id="IPR016035">
    <property type="entry name" value="Acyl_Trfase/lysoPLipase"/>
</dbReference>
<organism evidence="5 6">
    <name type="scientific">Actinoalloteichus hoggarensis</name>
    <dbReference type="NCBI Taxonomy" id="1470176"/>
    <lineage>
        <taxon>Bacteria</taxon>
        <taxon>Bacillati</taxon>
        <taxon>Actinomycetota</taxon>
        <taxon>Actinomycetes</taxon>
        <taxon>Pseudonocardiales</taxon>
        <taxon>Pseudonocardiaceae</taxon>
        <taxon>Actinoalloteichus</taxon>
    </lineage>
</organism>
<dbReference type="InterPro" id="IPR014031">
    <property type="entry name" value="Ketoacyl_synth_C"/>
</dbReference>
<dbReference type="PANTHER" id="PTHR43775">
    <property type="entry name" value="FATTY ACID SYNTHASE"/>
    <property type="match status" value="1"/>
</dbReference>
<keyword evidence="5" id="KW-0012">Acyltransferase</keyword>
<dbReference type="SUPFAM" id="SSF55048">
    <property type="entry name" value="Probable ACP-binding domain of malonyl-CoA ACP transacylase"/>
    <property type="match status" value="1"/>
</dbReference>
<dbReference type="PROSITE" id="PS00606">
    <property type="entry name" value="KS3_1"/>
    <property type="match status" value="1"/>
</dbReference>
<dbReference type="Gene3D" id="3.90.470.20">
    <property type="entry name" value="4'-phosphopantetheinyl transferase domain"/>
    <property type="match status" value="2"/>
</dbReference>
<evidence type="ECO:0000313" key="6">
    <source>
        <dbReference type="Proteomes" id="UP000204221"/>
    </source>
</evidence>
<dbReference type="InterPro" id="IPR014043">
    <property type="entry name" value="Acyl_transferase_dom"/>
</dbReference>
<dbReference type="GO" id="GO:0008897">
    <property type="term" value="F:holo-[acyl-carrier-protein] synthase activity"/>
    <property type="evidence" value="ECO:0007669"/>
    <property type="project" value="InterPro"/>
</dbReference>
<dbReference type="InterPro" id="IPR014030">
    <property type="entry name" value="Ketoacyl_synth_N"/>
</dbReference>
<evidence type="ECO:0000256" key="4">
    <source>
        <dbReference type="SAM" id="MobiDB-lite"/>
    </source>
</evidence>
<dbReference type="PROSITE" id="PS52004">
    <property type="entry name" value="KS3_2"/>
    <property type="match status" value="1"/>
</dbReference>
<keyword evidence="3 5" id="KW-0808">Transferase</keyword>
<dbReference type="Pfam" id="PF01648">
    <property type="entry name" value="ACPS"/>
    <property type="match status" value="1"/>
</dbReference>
<dbReference type="InterPro" id="IPR037143">
    <property type="entry name" value="4-PPantetheinyl_Trfase_dom_sf"/>
</dbReference>
<gene>
    <name evidence="5" type="primary">ppsB</name>
    <name evidence="5" type="ORF">AHOG_19290</name>
</gene>
<dbReference type="InterPro" id="IPR016039">
    <property type="entry name" value="Thiolase-like"/>
</dbReference>
<feature type="region of interest" description="Disordered" evidence="4">
    <location>
        <begin position="1013"/>
        <end position="1049"/>
    </location>
</feature>
<dbReference type="KEGG" id="ahg:AHOG_19290"/>
<dbReference type="InterPro" id="IPR050091">
    <property type="entry name" value="PKS_NRPS_Biosynth_Enz"/>
</dbReference>
<dbReference type="Proteomes" id="UP000204221">
    <property type="component" value="Chromosome"/>
</dbReference>
<dbReference type="SUPFAM" id="SSF54637">
    <property type="entry name" value="Thioesterase/thiol ester dehydrase-isomerase"/>
    <property type="match status" value="1"/>
</dbReference>
<evidence type="ECO:0000256" key="1">
    <source>
        <dbReference type="ARBA" id="ARBA00022450"/>
    </source>
</evidence>
<sequence>MTFSADGIAIVGMAVLFPQARNLGAYWRNLVDGVDATSRIRLDRWGEDYYDPSAVGQARPDAMYCRRGGFVDDLAEVDVSRFGITPMSVADTEPDQLIVLSVAADAIADAGGEQALPDRDRVGVVLGRGGYVSARQADRSDRITRPGQFTATLRQIFPELDDDAASELRRRFRAAQRPEQAENAIGVVSNLMASRVANRLDLRGPAYIVDGACASSLIAVDQAITELRRHRCDVMLAGGSHHSHHIAFWSVFTQMRALSPTEHIRPFDRRADGTLIGEGTGVVVLKRLADARRDGDRVYAVIRGTGLAGDGRSSSLVSPDSAGQVRAIRQAWREAGIDPRSPDSIGLLEAHGTATPVGDTVEIGTLAEVFGPGTGDPAVIGSVKSMIGHTMPAAGVAGLVKAALAVHHGIALPTLHCDEPHPDLAATRFRPSAEARPWESPGGVPRRAAVNAFGFGGINAHIVLEQEADSAGTAGLLPPARVGSGEPVEPTLRLAAADPAALAGLLAADDAEVLRLGLAAGAAEAGPCRLAIVDPTPRRLAFARRVIAAGRAWRGRNDIWFVPVPLLGPARAGRLAFVFPGLDSESETGFGSEAATSTTHALGILGFGRDLDRLLRSEGVVPDAVGGHSLGEWNALSSAEVTGEDSTALLIDAVGDDSVALLDLTFVLVGAPVAEVRAALRAHPGLVVSHDNSPRQTIVCGRTEDVEPFLAACRDRGLISWALPFRTGAHTPMFAPLAERLRGYVDQARLRPPTVEVWSATLAAPFPADSEQVRELIIRHLLEPVRFTELVEAMYAAGVRAFVQPGVGQVPALIDDILGEREHLAITAAQNGRSTEAQTRRVLAALWADGYAASAVPPTTRPPMTRQATTRQATPEVRALAPMSLALGPEPVSLGDEDRTAVRALLDSAYGGRPPGAGTGEAGETRRRAPLGTTAAAVELSALLGEIERSAEWAASVLDATRTDAAAAATPAVPGSGPPEAVVIGAPQPTSDAAPSVVTSRSVVTGPPVADAAARLTGSPVPSRPSASPRLPSDAAPAGGAPGVASRTAPAVDAAEYPAQASGPTAVVEPIEAAVVNGRPGPEPPVAPVREEPPAAGGLTATLTVSTETMPHLKDHCFFWQRPDWPDERDRLPMLPATGVVAHLVDLVRRARPGRKVVEVSGLRLRRWITAAPPTDARLVATPVDADRYRVEVSGHAEAVVTVADDYPAPTPPMVLPSPAEHEPWHRAEDVYAERLMFHGPIFAKVTEVVAVGERHIRGVLTASDVPGVLLDSAAQLLGYWILRSPAVGSHTLPIGADRIRYHAPFPPPGTLVDCVALVTSIDDEEVVGDLRLTVAGRLIVEITGWRDRVFANDRLMLQVLRMPEHHLLADPRREGWVLLREQWSDLPTRQMVLGGLCCADERAEYLELPPRARRHWLLGRIAAKDAVRHRLRGLGTEGVFPAEIRVCHDSAGRPYAAGVHGRVLPPLSLSLAHSGAVAVALAEPGDVPVGIDVEEVLPRPWSTVELALDATERGLLSDLVGLTGESVDVWFARFWTAKEAAAKAAGTGLAGDPRRFAVRTRPDGDLAVTVGDVAGDRPEDGLDRGADGKGARGTGADGRHQSALRGYRVRTAMIDEPGVDHRPPETGPRYVVAWTVKETT</sequence>
<evidence type="ECO:0000313" key="5">
    <source>
        <dbReference type="EMBL" id="ASO21480.1"/>
    </source>
</evidence>
<dbReference type="GO" id="GO:0071770">
    <property type="term" value="P:DIM/DIP cell wall layer assembly"/>
    <property type="evidence" value="ECO:0007669"/>
    <property type="project" value="TreeGrafter"/>
</dbReference>
<dbReference type="Gene3D" id="3.40.366.10">
    <property type="entry name" value="Malonyl-Coenzyme A Acyl Carrier Protein, domain 2"/>
    <property type="match status" value="1"/>
</dbReference>
<dbReference type="CDD" id="cd00833">
    <property type="entry name" value="PKS"/>
    <property type="match status" value="1"/>
</dbReference>
<feature type="region of interest" description="Disordered" evidence="4">
    <location>
        <begin position="1571"/>
        <end position="1603"/>
    </location>
</feature>
<dbReference type="InterPro" id="IPR020841">
    <property type="entry name" value="PKS_Beta-ketoAc_synthase_dom"/>
</dbReference>
<keyword evidence="2" id="KW-0597">Phosphoprotein</keyword>
<dbReference type="InterPro" id="IPR016036">
    <property type="entry name" value="Malonyl_transacylase_ACP-bd"/>
</dbReference>
<dbReference type="Gene3D" id="3.40.47.10">
    <property type="match status" value="1"/>
</dbReference>
<name>A0A221W6A7_9PSEU</name>
<dbReference type="GO" id="GO:0000287">
    <property type="term" value="F:magnesium ion binding"/>
    <property type="evidence" value="ECO:0007669"/>
    <property type="project" value="InterPro"/>
</dbReference>
<dbReference type="InterPro" id="IPR001227">
    <property type="entry name" value="Ac_transferase_dom_sf"/>
</dbReference>
<dbReference type="OrthoDB" id="9778690at2"/>
<feature type="compositionally biased region" description="Low complexity" evidence="4">
    <location>
        <begin position="1019"/>
        <end position="1045"/>
    </location>
</feature>
<dbReference type="EMBL" id="CP022521">
    <property type="protein sequence ID" value="ASO21480.1"/>
    <property type="molecule type" value="Genomic_DNA"/>
</dbReference>
<accession>A0A221W6A7</accession>
<feature type="compositionally biased region" description="Basic and acidic residues" evidence="4">
    <location>
        <begin position="1575"/>
        <end position="1591"/>
    </location>
</feature>
<protein>
    <submittedName>
        <fullName evidence="5">Phthiocerol/phenolphthiocerol synthesis polyketide synthase type I PpsB</fullName>
        <ecNumber evidence="5">2.3.1.41</ecNumber>
    </submittedName>
</protein>
<dbReference type="InterPro" id="IPR008278">
    <property type="entry name" value="4-PPantetheinyl_Trfase_dom"/>
</dbReference>
<dbReference type="GO" id="GO:0004312">
    <property type="term" value="F:fatty acid synthase activity"/>
    <property type="evidence" value="ECO:0007669"/>
    <property type="project" value="TreeGrafter"/>
</dbReference>
<dbReference type="Gene3D" id="3.30.70.250">
    <property type="entry name" value="Malonyl-CoA ACP transacylase, ACP-binding"/>
    <property type="match status" value="1"/>
</dbReference>
<evidence type="ECO:0000256" key="2">
    <source>
        <dbReference type="ARBA" id="ARBA00022553"/>
    </source>
</evidence>
<dbReference type="SUPFAM" id="SSF56214">
    <property type="entry name" value="4'-phosphopantetheinyl transferase"/>
    <property type="match status" value="2"/>
</dbReference>
<dbReference type="SUPFAM" id="SSF52151">
    <property type="entry name" value="FabD/lysophospholipase-like"/>
    <property type="match status" value="1"/>
</dbReference>
<dbReference type="GO" id="GO:0005737">
    <property type="term" value="C:cytoplasm"/>
    <property type="evidence" value="ECO:0007669"/>
    <property type="project" value="TreeGrafter"/>
</dbReference>
<dbReference type="SMART" id="SM00825">
    <property type="entry name" value="PKS_KS"/>
    <property type="match status" value="1"/>
</dbReference>
<dbReference type="Gene3D" id="3.10.129.110">
    <property type="entry name" value="Polyketide synthase dehydratase"/>
    <property type="match status" value="1"/>
</dbReference>
<dbReference type="GO" id="GO:0004315">
    <property type="term" value="F:3-oxoacyl-[acyl-carrier-protein] synthase activity"/>
    <property type="evidence" value="ECO:0007669"/>
    <property type="project" value="UniProtKB-EC"/>
</dbReference>
<proteinExistence type="predicted"/>
<dbReference type="InterPro" id="IPR042104">
    <property type="entry name" value="PKS_dehydratase_sf"/>
</dbReference>
<evidence type="ECO:0000256" key="3">
    <source>
        <dbReference type="ARBA" id="ARBA00022679"/>
    </source>
</evidence>
<dbReference type="SUPFAM" id="SSF53901">
    <property type="entry name" value="Thiolase-like"/>
    <property type="match status" value="1"/>
</dbReference>
<dbReference type="EC" id="2.3.1.41" evidence="5"/>
<dbReference type="Pfam" id="PF02801">
    <property type="entry name" value="Ketoacyl-synt_C"/>
    <property type="match status" value="1"/>
</dbReference>
<reference evidence="5 6" key="1">
    <citation type="submission" date="2017-07" db="EMBL/GenBank/DDBJ databases">
        <title>Complete genome sequence of Actinoalloteichus hoggarensis DSM 45943, type strain of Actinoalloteichus hoggarensis.</title>
        <authorList>
            <person name="Ruckert C."/>
            <person name="Nouioui I."/>
            <person name="Willmese J."/>
            <person name="van Wezel G."/>
            <person name="Klenk H.-P."/>
            <person name="Kalinowski J."/>
            <person name="Zotchev S.B."/>
        </authorList>
    </citation>
    <scope>NUCLEOTIDE SEQUENCE [LARGE SCALE GENOMIC DNA]</scope>
    <source>
        <strain evidence="5 6">DSM 45943</strain>
    </source>
</reference>
<dbReference type="GO" id="GO:0005886">
    <property type="term" value="C:plasma membrane"/>
    <property type="evidence" value="ECO:0007669"/>
    <property type="project" value="TreeGrafter"/>
</dbReference>
<dbReference type="InterPro" id="IPR018201">
    <property type="entry name" value="Ketoacyl_synth_AS"/>
</dbReference>
<dbReference type="InterPro" id="IPR029069">
    <property type="entry name" value="HotDog_dom_sf"/>
</dbReference>
<keyword evidence="1" id="KW-0596">Phosphopantetheine</keyword>
<feature type="region of interest" description="Disordered" evidence="4">
    <location>
        <begin position="854"/>
        <end position="875"/>
    </location>
</feature>
<dbReference type="GO" id="GO:0006633">
    <property type="term" value="P:fatty acid biosynthetic process"/>
    <property type="evidence" value="ECO:0007669"/>
    <property type="project" value="InterPro"/>
</dbReference>
<dbReference type="RefSeq" id="WP_157736920.1">
    <property type="nucleotide sequence ID" value="NZ_CP022521.1"/>
</dbReference>
<keyword evidence="6" id="KW-1185">Reference proteome</keyword>